<dbReference type="InterPro" id="IPR035906">
    <property type="entry name" value="MetI-like_sf"/>
</dbReference>
<gene>
    <name evidence="12" type="ORF">AMD01_07565</name>
</gene>
<dbReference type="GO" id="GO:0006817">
    <property type="term" value="P:phosphate ion transport"/>
    <property type="evidence" value="ECO:0007669"/>
    <property type="project" value="UniProtKB-KW"/>
</dbReference>
<feature type="transmembrane region" description="Helical" evidence="9">
    <location>
        <begin position="268"/>
        <end position="288"/>
    </location>
</feature>
<dbReference type="PANTHER" id="PTHR30425:SF1">
    <property type="entry name" value="PHOSPHATE TRANSPORT SYSTEM PERMEASE PROTEIN PSTC"/>
    <property type="match status" value="1"/>
</dbReference>
<feature type="transmembrane region" description="Helical" evidence="9">
    <location>
        <begin position="117"/>
        <end position="141"/>
    </location>
</feature>
<evidence type="ECO:0000256" key="5">
    <source>
        <dbReference type="ARBA" id="ARBA00022592"/>
    </source>
</evidence>
<evidence type="ECO:0000313" key="13">
    <source>
        <dbReference type="Proteomes" id="UP000037558"/>
    </source>
</evidence>
<dbReference type="PATRIC" id="fig|284581.3.peg.3561"/>
<evidence type="ECO:0000256" key="9">
    <source>
        <dbReference type="RuleBase" id="RU363032"/>
    </source>
</evidence>
<dbReference type="InterPro" id="IPR000515">
    <property type="entry name" value="MetI-like"/>
</dbReference>
<organism evidence="12 13">
    <name type="scientific">Priestia koreensis</name>
    <dbReference type="NCBI Taxonomy" id="284581"/>
    <lineage>
        <taxon>Bacteria</taxon>
        <taxon>Bacillati</taxon>
        <taxon>Bacillota</taxon>
        <taxon>Bacilli</taxon>
        <taxon>Bacillales</taxon>
        <taxon>Bacillaceae</taxon>
        <taxon>Priestia</taxon>
    </lineage>
</organism>
<dbReference type="InterPro" id="IPR051124">
    <property type="entry name" value="Phosphate_Transport_Permease"/>
</dbReference>
<dbReference type="AlphaFoldDB" id="A0A0M0L7G9"/>
<accession>A0A0M0L7G9</accession>
<proteinExistence type="inferred from homology"/>
<comment type="function">
    <text evidence="10">Part of the binding-protein-dependent transport system for phosphate; probably responsible for the translocation of the substrate across the membrane.</text>
</comment>
<evidence type="ECO:0000256" key="1">
    <source>
        <dbReference type="ARBA" id="ARBA00004651"/>
    </source>
</evidence>
<dbReference type="Gene3D" id="1.10.3720.10">
    <property type="entry name" value="MetI-like"/>
    <property type="match status" value="1"/>
</dbReference>
<dbReference type="GO" id="GO:0005886">
    <property type="term" value="C:plasma membrane"/>
    <property type="evidence" value="ECO:0007669"/>
    <property type="project" value="UniProtKB-SubCell"/>
</dbReference>
<feature type="domain" description="ABC transmembrane type-1" evidence="11">
    <location>
        <begin position="77"/>
        <end position="288"/>
    </location>
</feature>
<feature type="transmembrane region" description="Helical" evidence="9">
    <location>
        <begin position="73"/>
        <end position="105"/>
    </location>
</feature>
<evidence type="ECO:0000256" key="7">
    <source>
        <dbReference type="ARBA" id="ARBA00022989"/>
    </source>
</evidence>
<dbReference type="SUPFAM" id="SSF161098">
    <property type="entry name" value="MetI-like"/>
    <property type="match status" value="1"/>
</dbReference>
<evidence type="ECO:0000256" key="8">
    <source>
        <dbReference type="ARBA" id="ARBA00023136"/>
    </source>
</evidence>
<evidence type="ECO:0000256" key="10">
    <source>
        <dbReference type="RuleBase" id="RU363054"/>
    </source>
</evidence>
<evidence type="ECO:0000256" key="6">
    <source>
        <dbReference type="ARBA" id="ARBA00022692"/>
    </source>
</evidence>
<dbReference type="PANTHER" id="PTHR30425">
    <property type="entry name" value="PHOSPHATE TRANSPORT SYSTEM PERMEASE PROTEIN PST"/>
    <property type="match status" value="1"/>
</dbReference>
<dbReference type="GO" id="GO:0005315">
    <property type="term" value="F:phosphate transmembrane transporter activity"/>
    <property type="evidence" value="ECO:0007669"/>
    <property type="project" value="InterPro"/>
</dbReference>
<comment type="subcellular location">
    <subcellularLocation>
        <location evidence="1 9">Cell membrane</location>
        <topology evidence="1 9">Multi-pass membrane protein</topology>
    </subcellularLocation>
</comment>
<dbReference type="STRING" id="284581.AMD01_07565"/>
<protein>
    <recommendedName>
        <fullName evidence="10">Phosphate transport system permease protein</fullName>
    </recommendedName>
</protein>
<feature type="transmembrane region" description="Helical" evidence="9">
    <location>
        <begin position="147"/>
        <end position="165"/>
    </location>
</feature>
<keyword evidence="8 9" id="KW-0472">Membrane</keyword>
<comment type="similarity">
    <text evidence="2 10">Belongs to the binding-protein-dependent transport system permease family. CysTW subfamily.</text>
</comment>
<keyword evidence="6 9" id="KW-0812">Transmembrane</keyword>
<reference evidence="13" key="1">
    <citation type="submission" date="2015-08" db="EMBL/GenBank/DDBJ databases">
        <title>Fjat-14210 dsm16467.</title>
        <authorList>
            <person name="Liu B."/>
            <person name="Wang J."/>
            <person name="Zhu Y."/>
            <person name="Liu G."/>
            <person name="Chen Q."/>
            <person name="Chen Z."/>
            <person name="Lan J."/>
            <person name="Che J."/>
            <person name="Ge C."/>
            <person name="Shi H."/>
            <person name="Pan Z."/>
            <person name="Liu X."/>
        </authorList>
    </citation>
    <scope>NUCLEOTIDE SEQUENCE [LARGE SCALE GENOMIC DNA]</scope>
    <source>
        <strain evidence="13">DSM 16467</strain>
    </source>
</reference>
<evidence type="ECO:0000256" key="3">
    <source>
        <dbReference type="ARBA" id="ARBA00022448"/>
    </source>
</evidence>
<dbReference type="PROSITE" id="PS50928">
    <property type="entry name" value="ABC_TM1"/>
    <property type="match status" value="1"/>
</dbReference>
<dbReference type="Pfam" id="PF00528">
    <property type="entry name" value="BPD_transp_1"/>
    <property type="match status" value="1"/>
</dbReference>
<dbReference type="InterPro" id="IPR011864">
    <property type="entry name" value="Phosphate_PstC"/>
</dbReference>
<dbReference type="Proteomes" id="UP000037558">
    <property type="component" value="Unassembled WGS sequence"/>
</dbReference>
<keyword evidence="4 10" id="KW-1003">Cell membrane</keyword>
<feature type="transmembrane region" description="Helical" evidence="9">
    <location>
        <begin position="20"/>
        <end position="42"/>
    </location>
</feature>
<dbReference type="EMBL" id="LILC01000011">
    <property type="protein sequence ID" value="KOO47025.1"/>
    <property type="molecule type" value="Genomic_DNA"/>
</dbReference>
<evidence type="ECO:0000313" key="12">
    <source>
        <dbReference type="EMBL" id="KOO47025.1"/>
    </source>
</evidence>
<evidence type="ECO:0000259" key="11">
    <source>
        <dbReference type="PROSITE" id="PS50928"/>
    </source>
</evidence>
<feature type="transmembrane region" description="Helical" evidence="9">
    <location>
        <begin position="210"/>
        <end position="232"/>
    </location>
</feature>
<keyword evidence="7 9" id="KW-1133">Transmembrane helix</keyword>
<evidence type="ECO:0000256" key="2">
    <source>
        <dbReference type="ARBA" id="ARBA00007069"/>
    </source>
</evidence>
<comment type="caution">
    <text evidence="12">The sequence shown here is derived from an EMBL/GenBank/DDBJ whole genome shotgun (WGS) entry which is preliminary data.</text>
</comment>
<dbReference type="CDD" id="cd06261">
    <property type="entry name" value="TM_PBP2"/>
    <property type="match status" value="1"/>
</dbReference>
<dbReference type="NCBIfam" id="TIGR02138">
    <property type="entry name" value="phosphate_pstC"/>
    <property type="match status" value="1"/>
</dbReference>
<evidence type="ECO:0000256" key="4">
    <source>
        <dbReference type="ARBA" id="ARBA00022475"/>
    </source>
</evidence>
<keyword evidence="3 9" id="KW-0813">Transport</keyword>
<keyword evidence="13" id="KW-1185">Reference proteome</keyword>
<name>A0A0M0L7G9_9BACI</name>
<sequence length="295" mass="32440">MSQPKLLLKKKNVLSRDKLFKYLCWGSALCLGVTLFAIVLFISKTGFLVFKDVSIKEFFLSSNWQPEQEHYGAAVFIIGTFCLTALALVIAAPVSVLMAVFLAEVAPQWLRNLLRPVFDLLVGIPSIVYGYLGATILVPFIREVTGTLVGDGFFAASLVLALMVLPTITRISDDAITAVPSQYKDGSYALGATKIQTIFKIILPVAKKGIMTAIILGMARAIGETMAVVMVIGNTPQFGFNLVTPTSVLTSNIVMQIINVQFDSTWNYALYMMAFILLFISLVLIFIIRKLEYKS</sequence>
<keyword evidence="5 10" id="KW-0592">Phosphate transport</keyword>